<feature type="region of interest" description="Disordered" evidence="1">
    <location>
        <begin position="445"/>
        <end position="538"/>
    </location>
</feature>
<evidence type="ECO:0000313" key="4">
    <source>
        <dbReference type="Proteomes" id="UP000663868"/>
    </source>
</evidence>
<sequence length="1136" mass="125128">MTTTETYHSTYTNQLIDNSNLTTKDEDPSSIVANVTIDELVESCCNEVLPSSSSSSQLNSSSSASPTHLVRFVHSQSSLVSQIDETNNINIQQSPPNTTISSHDTPIKQPPLINVTRLPSPFSTIKPKTIIESTNSMHNTTNLTNITANNISVNNYNVNIHTTNVQQPTQTILNNNNNNDHIQKKCNPLDEKQTTEIVTQILKNIKEVDSNNDQQQQTTTTNYNIHIDSFNFSSSNEQQTILNKKLRIKKEAKALTRIIVKDEPTQPPSPNFLRNKKSTKTSPNNHIDNIQTSSEYIAVPYGWQRRILATDLVVYLSPTNVILDSLDAVRRYLESSTSCKCGLQCPLIVDKVFNFDSTILSKSWEVTQVLEGTNCRQKSNILEMATLTNCIDSFCESEQKPIKRRKRIHNETTNGNVFVCTSNLSGNSNNESVVYVNNIGQTTDNSQSMAWTPVQQTNVTPPSKRPRGRPRKTTVGSPTTAQFGSKSTLNDVHQTQPVPSSILSPPASVSSTSQTNHIHQNSTSPSTHNNNNNNSTVRYVSDNILTPPILSQSSSSSTTDTNVIARVPSLFDQVKTTTNESTFAVLSGVQNVLLSPNRDSNNNNNNNNKRVRVESASSAVSTTTTTTTANGKQVTLNVNALKPDFVRSPAIAQKPCLTSSSSSSTTTTSNQMDVISLMGTSNQTQVMLSKSSATTEEYVSTKSNNEQINDSSQPLMIDFNDPSTTNFLLSALASGASSDSNAIVNHLFQKAQTQQQRTITSSPPSSSTPVSSLQTAINATTLIKKKLPIISSGLKNCTETTNLLPSTTPMRQSVVLHVPSTNDYNQQPSSQQIIFSNNNNNNSDEKKQHQQIFFINNKPYIIQQKITNDQSSQQRLVLTPSIPQLDESFNSNRTVAPINNNVNNNNTSNSCSQPTLDDGGNCLLLNGPVEPKTLRTLLKGLNSSSFSGVDNLIDTINRFEHTTTSVEQNDNLVIKSIRTTKAIEQNDNLVIKSIRTTKASPAKKLTANADKPPAKRRTTKKTKQEGEQQQHQQQIQISMPLPPQPIIVEQQQQHQWQTDFNSFDFSTPWGSDTNLNSLLLNDDFDTAASFDDVNFGDFEPYMNGNNNLSNNDLTLPSLFVKPLPPDTLPSVDHLLP</sequence>
<dbReference type="EMBL" id="CAJOBB010000580">
    <property type="protein sequence ID" value="CAF3709760.1"/>
    <property type="molecule type" value="Genomic_DNA"/>
</dbReference>
<feature type="domain" description="MBD" evidence="2">
    <location>
        <begin position="289"/>
        <end position="360"/>
    </location>
</feature>
<dbReference type="PROSITE" id="PS50982">
    <property type="entry name" value="MBD"/>
    <property type="match status" value="1"/>
</dbReference>
<evidence type="ECO:0000256" key="1">
    <source>
        <dbReference type="SAM" id="MobiDB-lite"/>
    </source>
</evidence>
<organism evidence="3 4">
    <name type="scientific">Adineta steineri</name>
    <dbReference type="NCBI Taxonomy" id="433720"/>
    <lineage>
        <taxon>Eukaryota</taxon>
        <taxon>Metazoa</taxon>
        <taxon>Spiralia</taxon>
        <taxon>Gnathifera</taxon>
        <taxon>Rotifera</taxon>
        <taxon>Eurotatoria</taxon>
        <taxon>Bdelloidea</taxon>
        <taxon>Adinetida</taxon>
        <taxon>Adinetidae</taxon>
        <taxon>Adineta</taxon>
    </lineage>
</organism>
<feature type="compositionally biased region" description="Low complexity" evidence="1">
    <location>
        <begin position="521"/>
        <end position="536"/>
    </location>
</feature>
<feature type="compositionally biased region" description="Polar residues" evidence="1">
    <location>
        <begin position="445"/>
        <end position="459"/>
    </location>
</feature>
<accession>A0A818VJ62</accession>
<reference evidence="3" key="1">
    <citation type="submission" date="2021-02" db="EMBL/GenBank/DDBJ databases">
        <authorList>
            <person name="Nowell W R."/>
        </authorList>
    </citation>
    <scope>NUCLEOTIDE SEQUENCE</scope>
</reference>
<name>A0A818VJ62_9BILA</name>
<dbReference type="Proteomes" id="UP000663868">
    <property type="component" value="Unassembled WGS sequence"/>
</dbReference>
<protein>
    <recommendedName>
        <fullName evidence="2">MBD domain-containing protein</fullName>
    </recommendedName>
</protein>
<dbReference type="GO" id="GO:0003677">
    <property type="term" value="F:DNA binding"/>
    <property type="evidence" value="ECO:0007669"/>
    <property type="project" value="InterPro"/>
</dbReference>
<feature type="region of interest" description="Disordered" evidence="1">
    <location>
        <begin position="263"/>
        <end position="287"/>
    </location>
</feature>
<evidence type="ECO:0000313" key="3">
    <source>
        <dbReference type="EMBL" id="CAF3709760.1"/>
    </source>
</evidence>
<dbReference type="InterPro" id="IPR001739">
    <property type="entry name" value="Methyl_CpG_DNA-bd"/>
</dbReference>
<evidence type="ECO:0000259" key="2">
    <source>
        <dbReference type="PROSITE" id="PS50982"/>
    </source>
</evidence>
<feature type="compositionally biased region" description="Polar residues" evidence="1">
    <location>
        <begin position="475"/>
        <end position="496"/>
    </location>
</feature>
<feature type="compositionally biased region" description="Low complexity" evidence="1">
    <location>
        <begin position="497"/>
        <end position="513"/>
    </location>
</feature>
<gene>
    <name evidence="3" type="ORF">KXQ929_LOCUS11650</name>
</gene>
<feature type="region of interest" description="Disordered" evidence="1">
    <location>
        <begin position="1000"/>
        <end position="1034"/>
    </location>
</feature>
<feature type="compositionally biased region" description="Low complexity" evidence="1">
    <location>
        <begin position="615"/>
        <end position="628"/>
    </location>
</feature>
<comment type="caution">
    <text evidence="3">The sequence shown here is derived from an EMBL/GenBank/DDBJ whole genome shotgun (WGS) entry which is preliminary data.</text>
</comment>
<feature type="region of interest" description="Disordered" evidence="1">
    <location>
        <begin position="595"/>
        <end position="628"/>
    </location>
</feature>
<proteinExistence type="predicted"/>
<dbReference type="AlphaFoldDB" id="A0A818VJ62"/>